<feature type="domain" description="AtuA-like ferredoxin-fold" evidence="2">
    <location>
        <begin position="486"/>
        <end position="587"/>
    </location>
</feature>
<dbReference type="Proteomes" id="UP000014809">
    <property type="component" value="Chromosome"/>
</dbReference>
<dbReference type="HOGENOM" id="CLU_012617_2_1_11"/>
<dbReference type="Pfam" id="PF07287">
    <property type="entry name" value="AtuA"/>
    <property type="match status" value="1"/>
</dbReference>
<dbReference type="InterPro" id="IPR056362">
    <property type="entry name" value="AtuA-like_ferredoxin_dom"/>
</dbReference>
<dbReference type="PANTHER" id="PTHR47585:SF1">
    <property type="entry name" value="DUF1446 DOMAIN-CONTAINING PROTEIN"/>
    <property type="match status" value="1"/>
</dbReference>
<evidence type="ECO:0000313" key="4">
    <source>
        <dbReference type="Proteomes" id="UP000014809"/>
    </source>
</evidence>
<sequence>MSDSPAPVRIANISGFYGDRASAMTDMLSSAEGGSIDYITGDYLAELTMLILAKDKLRRPDGGFARSFLTQLDACLDLIADRNVKVVSNAGGLNPAGLAAELQKLIASRGLSLTVGYVDGDDLTDQSQGTSLPEFAGAVSANAYLGAFGIVDCLDAGADIVVTGRVTDASVIVGPAAHHFGWTRDHLDEIAGAMAAGHVIECGAQATGGNYPGSTRGELPAEPVLPGFPIAEIEVDGSSVITKQAHTGGAVTAGTVIAQLLYEVTGARYPGPDATLRLDRVQVEDLGDNRVRISGATGELPPPTTKVSVNRIGGYRNELHVYLTGLDIEAKADLFIRQMDTVQPRPATVEYRLERTDHPDASTQAAATARLSCVCWDNSPEPGVAEKTVNAWARGAIGIGLGTYSGAFFDGTPPRGTAYGVYEPAYVPNDLPRHTAHRPDGTAVPIDPPERTAPVGPALTDLPVPTPSPDAAAAFGTTHRGPLGLLVDARSGDKGGSANIGLWVRTDLTVDREEVYRWLLSTVTTDSLRTLLPEIADRDLVVDIHPVPHLLAVNVVIQDILGHGVAHGARFDPQAKGLGEWLRSRHVDLPDNLSSDTAPVSTSGKDQS</sequence>
<reference evidence="3 4" key="1">
    <citation type="submission" date="2012-06" db="EMBL/GenBank/DDBJ databases">
        <title>Complete genome sequence of Corynebacterium terpenotabidum Y-11 (=DSM 44721).</title>
        <authorList>
            <person name="Ruckert C."/>
            <person name="Albersmeier A."/>
            <person name="Al-Dilaimi A."/>
            <person name="Szczepanowski R."/>
            <person name="Kalinowski J."/>
        </authorList>
    </citation>
    <scope>NUCLEOTIDE SEQUENCE [LARGE SCALE GENOMIC DNA]</scope>
    <source>
        <strain evidence="3 4">Y-11</strain>
    </source>
</reference>
<evidence type="ECO:0000259" key="2">
    <source>
        <dbReference type="Pfam" id="PF23544"/>
    </source>
</evidence>
<keyword evidence="4" id="KW-1185">Reference proteome</keyword>
<accession>S4XFI2</accession>
<proteinExistence type="predicted"/>
<gene>
    <name evidence="3" type="ORF">A606_08480</name>
</gene>
<organism evidence="3 4">
    <name type="scientific">Corynebacterium terpenotabidum Y-11</name>
    <dbReference type="NCBI Taxonomy" id="1200352"/>
    <lineage>
        <taxon>Bacteria</taxon>
        <taxon>Bacillati</taxon>
        <taxon>Actinomycetota</taxon>
        <taxon>Actinomycetes</taxon>
        <taxon>Mycobacteriales</taxon>
        <taxon>Corynebacteriaceae</taxon>
        <taxon>Corynebacterium</taxon>
    </lineage>
</organism>
<dbReference type="RefSeq" id="WP_020441695.1">
    <property type="nucleotide sequence ID" value="NC_021663.1"/>
</dbReference>
<evidence type="ECO:0008006" key="5">
    <source>
        <dbReference type="Google" id="ProtNLM"/>
    </source>
</evidence>
<dbReference type="PANTHER" id="PTHR47585">
    <property type="match status" value="1"/>
</dbReference>
<protein>
    <recommendedName>
        <fullName evidence="5">Exopolyphosphatase</fullName>
    </recommendedName>
</protein>
<feature type="domain" description="Acyclic terpene utilisation N-terminal" evidence="1">
    <location>
        <begin position="8"/>
        <end position="437"/>
    </location>
</feature>
<dbReference type="Pfam" id="PF23544">
    <property type="entry name" value="AtuA_ferredoxin"/>
    <property type="match status" value="1"/>
</dbReference>
<dbReference type="PATRIC" id="fig|1200352.3.peg.1724"/>
<dbReference type="AlphaFoldDB" id="S4XFI2"/>
<name>S4XFI2_9CORY</name>
<evidence type="ECO:0000259" key="1">
    <source>
        <dbReference type="Pfam" id="PF07287"/>
    </source>
</evidence>
<dbReference type="InterPro" id="IPR010839">
    <property type="entry name" value="AtuA_N"/>
</dbReference>
<dbReference type="OrthoDB" id="3959640at2"/>
<evidence type="ECO:0000313" key="3">
    <source>
        <dbReference type="EMBL" id="AGP31339.1"/>
    </source>
</evidence>
<dbReference type="STRING" id="1200352.A606_08480"/>
<dbReference type="KEGG" id="cter:A606_08480"/>
<dbReference type="eggNOG" id="COG3185">
    <property type="taxonomic scope" value="Bacteria"/>
</dbReference>
<dbReference type="EMBL" id="CP003696">
    <property type="protein sequence ID" value="AGP31339.1"/>
    <property type="molecule type" value="Genomic_DNA"/>
</dbReference>